<accession>A0A815FDH6</accession>
<proteinExistence type="predicted"/>
<evidence type="ECO:0000313" key="3">
    <source>
        <dbReference type="Proteomes" id="UP000663829"/>
    </source>
</evidence>
<dbReference type="EMBL" id="CAJNOQ010013705">
    <property type="protein sequence ID" value="CAF1327127.1"/>
    <property type="molecule type" value="Genomic_DNA"/>
</dbReference>
<evidence type="ECO:0000313" key="2">
    <source>
        <dbReference type="EMBL" id="CAF4177610.1"/>
    </source>
</evidence>
<evidence type="ECO:0000313" key="1">
    <source>
        <dbReference type="EMBL" id="CAF1327127.1"/>
    </source>
</evidence>
<dbReference type="OrthoDB" id="7699125at2759"/>
<gene>
    <name evidence="1" type="ORF">GPM918_LOCUS29761</name>
    <name evidence="2" type="ORF">SRO942_LOCUS30350</name>
</gene>
<dbReference type="EMBL" id="CAJOBC010050953">
    <property type="protein sequence ID" value="CAF4177610.1"/>
    <property type="molecule type" value="Genomic_DNA"/>
</dbReference>
<dbReference type="Proteomes" id="UP000663829">
    <property type="component" value="Unassembled WGS sequence"/>
</dbReference>
<dbReference type="AlphaFoldDB" id="A0A815FDH6"/>
<name>A0A815FDH6_9BILA</name>
<sequence length="251" mass="28837">MVLSKLKNQAILKWRRGYYIAFNDSLKTILALLEMGDILSQSLRDDTTRMMTTTDIKTDYSTGTFCDSHGLFKQKSVLKIILYYDDIGLTNALRSKRKSVGMFYYTLQNIPRYLRLQDKCVQLLACAETKFIKRCGVSKLLNNFMESVNQLQTNGVEVELEDGKTTFYGSLLAIVPDLLGLASLHGFKCGFCHANKPYFLCYCTKKQSNTLSSTEECKHREMKHYLAQFSKLKDGGLTKYWLMFQMPVHNI</sequence>
<organism evidence="1 3">
    <name type="scientific">Didymodactylos carnosus</name>
    <dbReference type="NCBI Taxonomy" id="1234261"/>
    <lineage>
        <taxon>Eukaryota</taxon>
        <taxon>Metazoa</taxon>
        <taxon>Spiralia</taxon>
        <taxon>Gnathifera</taxon>
        <taxon>Rotifera</taxon>
        <taxon>Eurotatoria</taxon>
        <taxon>Bdelloidea</taxon>
        <taxon>Philodinida</taxon>
        <taxon>Philodinidae</taxon>
        <taxon>Didymodactylos</taxon>
    </lineage>
</organism>
<reference evidence="1" key="1">
    <citation type="submission" date="2021-02" db="EMBL/GenBank/DDBJ databases">
        <authorList>
            <person name="Nowell W R."/>
        </authorList>
    </citation>
    <scope>NUCLEOTIDE SEQUENCE</scope>
</reference>
<comment type="caution">
    <text evidence="1">The sequence shown here is derived from an EMBL/GenBank/DDBJ whole genome shotgun (WGS) entry which is preliminary data.</text>
</comment>
<dbReference type="Proteomes" id="UP000681722">
    <property type="component" value="Unassembled WGS sequence"/>
</dbReference>
<protein>
    <submittedName>
        <fullName evidence="1">Uncharacterized protein</fullName>
    </submittedName>
</protein>
<keyword evidence="3" id="KW-1185">Reference proteome</keyword>